<dbReference type="EMBL" id="QFNN01000050">
    <property type="protein sequence ID" value="PZO89688.1"/>
    <property type="molecule type" value="Genomic_DNA"/>
</dbReference>
<dbReference type="Proteomes" id="UP000249066">
    <property type="component" value="Unassembled WGS sequence"/>
</dbReference>
<dbReference type="AlphaFoldDB" id="A0A2W5C630"/>
<comment type="caution">
    <text evidence="1">The sequence shown here is derived from an EMBL/GenBank/DDBJ whole genome shotgun (WGS) entry which is preliminary data.</text>
</comment>
<accession>A0A2W5C630</accession>
<evidence type="ECO:0000313" key="2">
    <source>
        <dbReference type="Proteomes" id="UP000249066"/>
    </source>
</evidence>
<organism evidence="1 2">
    <name type="scientific">Sphingomonas sanxanigenens</name>
    <dbReference type="NCBI Taxonomy" id="397260"/>
    <lineage>
        <taxon>Bacteria</taxon>
        <taxon>Pseudomonadati</taxon>
        <taxon>Pseudomonadota</taxon>
        <taxon>Alphaproteobacteria</taxon>
        <taxon>Sphingomonadales</taxon>
        <taxon>Sphingomonadaceae</taxon>
        <taxon>Sphingomonas</taxon>
    </lineage>
</organism>
<proteinExistence type="predicted"/>
<sequence length="259" mass="29172">METSRSQRWRDRRALWAADFRTINPRAYSVDIIEHAVARGFIAEHHYLPSYPAAQVAIGLFGRRAALEGVAVFAVPATSAVITRHTGFTDPAKGSVLSRLILLDQVPQNGESFFCARAFRLLRQARPAIEAVVSYSDPEFGHIGRVYAALSGAHRGVTRPRTVLRASGRTISERTLSKIRLRERGMEGAIDQIVRLGLPGPARRESPEAWLRRLEVEQLLSRHRQSGLFTYCFELTRRARRQGRDLPRLPYPKLVAPAR</sequence>
<evidence type="ECO:0000313" key="1">
    <source>
        <dbReference type="EMBL" id="PZO89688.1"/>
    </source>
</evidence>
<gene>
    <name evidence="1" type="ORF">DI623_09450</name>
</gene>
<reference evidence="1 2" key="1">
    <citation type="submission" date="2017-08" db="EMBL/GenBank/DDBJ databases">
        <title>Infants hospitalized years apart are colonized by the same room-sourced microbial strains.</title>
        <authorList>
            <person name="Brooks B."/>
            <person name="Olm M.R."/>
            <person name="Firek B.A."/>
            <person name="Baker R."/>
            <person name="Thomas B.C."/>
            <person name="Morowitz M.J."/>
            <person name="Banfield J.F."/>
        </authorList>
    </citation>
    <scope>NUCLEOTIDE SEQUENCE [LARGE SCALE GENOMIC DNA]</scope>
    <source>
        <strain evidence="1">S2_018_000_R2_101</strain>
    </source>
</reference>
<dbReference type="Pfam" id="PF25680">
    <property type="entry name" value="Mom"/>
    <property type="match status" value="1"/>
</dbReference>
<name>A0A2W5C630_9SPHN</name>
<protein>
    <submittedName>
        <fullName evidence="1">Uncharacterized protein</fullName>
    </submittedName>
</protein>
<dbReference type="InterPro" id="IPR057895">
    <property type="entry name" value="Mom"/>
</dbReference>